<feature type="region of interest" description="Disordered" evidence="1">
    <location>
        <begin position="298"/>
        <end position="339"/>
    </location>
</feature>
<feature type="region of interest" description="Disordered" evidence="1">
    <location>
        <begin position="1"/>
        <end position="24"/>
    </location>
</feature>
<feature type="compositionally biased region" description="Basic and acidic residues" evidence="1">
    <location>
        <begin position="718"/>
        <end position="745"/>
    </location>
</feature>
<evidence type="ECO:0000259" key="2">
    <source>
        <dbReference type="Pfam" id="PF26118"/>
    </source>
</evidence>
<proteinExistence type="predicted"/>
<accession>A0A3D8SXH6</accession>
<feature type="region of interest" description="Disordered" evidence="1">
    <location>
        <begin position="973"/>
        <end position="1017"/>
    </location>
</feature>
<feature type="compositionally biased region" description="Basic and acidic residues" evidence="1">
    <location>
        <begin position="878"/>
        <end position="902"/>
    </location>
</feature>
<keyword evidence="4" id="KW-1185">Reference proteome</keyword>
<gene>
    <name evidence="3" type="ORF">BP5796_02180</name>
</gene>
<feature type="compositionally biased region" description="Basic and acidic residues" evidence="1">
    <location>
        <begin position="847"/>
        <end position="856"/>
    </location>
</feature>
<dbReference type="Pfam" id="PF26118">
    <property type="entry name" value="DUF8035"/>
    <property type="match status" value="1"/>
</dbReference>
<dbReference type="InterPro" id="IPR058348">
    <property type="entry name" value="DUF8035"/>
</dbReference>
<feature type="compositionally biased region" description="Low complexity" evidence="1">
    <location>
        <begin position="328"/>
        <end position="339"/>
    </location>
</feature>
<evidence type="ECO:0000313" key="4">
    <source>
        <dbReference type="Proteomes" id="UP000256328"/>
    </source>
</evidence>
<comment type="caution">
    <text evidence="3">The sequence shown here is derived from an EMBL/GenBank/DDBJ whole genome shotgun (WGS) entry which is preliminary data.</text>
</comment>
<dbReference type="PANTHER" id="PTHR42081">
    <property type="entry name" value="ZINC FINGER PROTEIN DHHC DOMAIN CONTAINING PROTEIN"/>
    <property type="match status" value="1"/>
</dbReference>
<feature type="compositionally biased region" description="Acidic residues" evidence="1">
    <location>
        <begin position="508"/>
        <end position="526"/>
    </location>
</feature>
<dbReference type="PANTHER" id="PTHR42081:SF1">
    <property type="entry name" value="ZINC FINGER PROTEIN DHHC DOMAIN CONTAINING PROTEIN"/>
    <property type="match status" value="1"/>
</dbReference>
<sequence length="1017" mass="114893">MEELPLIGSSDITPNDTDLQLRPPPSHDELDRLLFHIPLEDFGRRLQLAAEAVFPNNTESRYESVYVLLLCWEDGDPKLPVDQELEELKHVFDEGYHFQTETWKIPSKNAHRALSKKITEFVEIEDDSRDCLKIVYYGGHGFLSPSRQLMWSNVPDGEPRYQQVKWHAIQATLEDAESDVLLLLDCCAAGTASTDDGHGVTELIGACAFNAVANGVGDYSFTTALSKELRAFRKIPSFTVGRLYNNLLRRVQMSLSHMTLQKAPIHVVLTQDDKLPRSIQLSPLQRRLEEPVSTMLVLRSGSRSGPEADRYLQSNSSSASDEDTDPFSHQSGTSSITSLSSESKLYPRIVLSVQLPGNTRPDQLNEELFKDWLRMIPVIADNVTVEAGWGSFSTLLIISIPMLIWKYISEHPAVKMVGIIRSPNLLKSKSTPLSHPEYVLPSMLSIEAGLSNDFKTGVNAVERWFGGLGKKKQREVLFRLHDVRVTKKLYPHRFDSMFYNANNASESASDDWGPETESETNDEDSSQETRHRRLRSRSHDHYSEPAGDFESAIVRFQEQPARHRRRSRRSTRDSAYGSVTSGSRSGRSHQRSMSLSSISSFDESKRRRRPRSRTRTSQGSLSHQKRSNEQKGVRPTINSEPLLWPDGRETKASGPQMTPPFLRATSPPSPPPSKSNSYDLPRTDQAANLFADDPVPLEYSTGLSHSPAALQALSSPKCTKDDEGRTTPEPFSLRDGDSADHKPESDSSFNPSEASNLRSNREHLKVQFDDSVIDHGPDEQVKRRTPCITVSMPMPEGQSPPQMKTDVMWKNKTGVESEESSPTIPEMRTPYESTLRMESQHGRAYAKHTESDEHSNSESTSSPSHNQGRPRIVSPQQERSEDKAVKGILRQPREKFPEDPNPIREGVAPLKDIKKDRIPPDARWTKISRKLVNPEALEAGQERFEAREDFIIVLRVLSREEVQKYAEATAQIREQRLEEDEDHKPLRREKSERLSRDRVGAFRRGEQQPSRSNDGDS</sequence>
<dbReference type="AlphaFoldDB" id="A0A3D8SXH6"/>
<feature type="compositionally biased region" description="Basic and acidic residues" evidence="1">
    <location>
        <begin position="982"/>
        <end position="1006"/>
    </location>
</feature>
<feature type="compositionally biased region" description="Polar residues" evidence="1">
    <location>
        <begin position="1007"/>
        <end position="1017"/>
    </location>
</feature>
<name>A0A3D8SXH6_9HELO</name>
<organism evidence="3 4">
    <name type="scientific">Coleophoma crateriformis</name>
    <dbReference type="NCBI Taxonomy" id="565419"/>
    <lineage>
        <taxon>Eukaryota</taxon>
        <taxon>Fungi</taxon>
        <taxon>Dikarya</taxon>
        <taxon>Ascomycota</taxon>
        <taxon>Pezizomycotina</taxon>
        <taxon>Leotiomycetes</taxon>
        <taxon>Helotiales</taxon>
        <taxon>Dermateaceae</taxon>
        <taxon>Coleophoma</taxon>
    </lineage>
</organism>
<evidence type="ECO:0000256" key="1">
    <source>
        <dbReference type="SAM" id="MobiDB-lite"/>
    </source>
</evidence>
<protein>
    <recommendedName>
        <fullName evidence="2">DUF8035 domain-containing protein</fullName>
    </recommendedName>
</protein>
<dbReference type="Proteomes" id="UP000256328">
    <property type="component" value="Unassembled WGS sequence"/>
</dbReference>
<feature type="compositionally biased region" description="Polar residues" evidence="1">
    <location>
        <begin position="746"/>
        <end position="758"/>
    </location>
</feature>
<feature type="compositionally biased region" description="Low complexity" evidence="1">
    <location>
        <begin position="857"/>
        <end position="866"/>
    </location>
</feature>
<feature type="domain" description="DUF8035" evidence="2">
    <location>
        <begin position="921"/>
        <end position="975"/>
    </location>
</feature>
<reference evidence="3 4" key="1">
    <citation type="journal article" date="2018" name="IMA Fungus">
        <title>IMA Genome-F 9: Draft genome sequence of Annulohypoxylon stygium, Aspergillus mulundensis, Berkeleyomyces basicola (syn. Thielaviopsis basicola), Ceratocystis smalleyi, two Cercospora beticola strains, Coleophoma cylindrospora, Fusarium fracticaudum, Phialophora cf. hyalina, and Morchella septimelata.</title>
        <authorList>
            <person name="Wingfield B.D."/>
            <person name="Bills G.F."/>
            <person name="Dong Y."/>
            <person name="Huang W."/>
            <person name="Nel W.J."/>
            <person name="Swalarsk-Parry B.S."/>
            <person name="Vaghefi N."/>
            <person name="Wilken P.M."/>
            <person name="An Z."/>
            <person name="de Beer Z.W."/>
            <person name="De Vos L."/>
            <person name="Chen L."/>
            <person name="Duong T.A."/>
            <person name="Gao Y."/>
            <person name="Hammerbacher A."/>
            <person name="Kikkert J.R."/>
            <person name="Li Y."/>
            <person name="Li H."/>
            <person name="Li K."/>
            <person name="Li Q."/>
            <person name="Liu X."/>
            <person name="Ma X."/>
            <person name="Naidoo K."/>
            <person name="Pethybridge S.J."/>
            <person name="Sun J."/>
            <person name="Steenkamp E.T."/>
            <person name="van der Nest M.A."/>
            <person name="van Wyk S."/>
            <person name="Wingfield M.J."/>
            <person name="Xiong C."/>
            <person name="Yue Q."/>
            <person name="Zhang X."/>
        </authorList>
    </citation>
    <scope>NUCLEOTIDE SEQUENCE [LARGE SCALE GENOMIC DNA]</scope>
    <source>
        <strain evidence="3 4">BP5796</strain>
    </source>
</reference>
<dbReference type="EMBL" id="PDLN01000003">
    <property type="protein sequence ID" value="RDW91015.1"/>
    <property type="molecule type" value="Genomic_DNA"/>
</dbReference>
<feature type="compositionally biased region" description="Basic and acidic residues" evidence="1">
    <location>
        <begin position="759"/>
        <end position="782"/>
    </location>
</feature>
<evidence type="ECO:0000313" key="3">
    <source>
        <dbReference type="EMBL" id="RDW91015.1"/>
    </source>
</evidence>
<feature type="region of interest" description="Disordered" evidence="1">
    <location>
        <begin position="505"/>
        <end position="916"/>
    </location>
</feature>
<dbReference type="OrthoDB" id="4760831at2759"/>